<dbReference type="Proteomes" id="UP000799441">
    <property type="component" value="Unassembled WGS sequence"/>
</dbReference>
<protein>
    <submittedName>
        <fullName evidence="2">AP endonuclease, family 2</fullName>
    </submittedName>
</protein>
<keyword evidence="2" id="KW-0540">Nuclease</keyword>
<dbReference type="EMBL" id="MU003836">
    <property type="protein sequence ID" value="KAF2717798.1"/>
    <property type="molecule type" value="Genomic_DNA"/>
</dbReference>
<dbReference type="PANTHER" id="PTHR12110">
    <property type="entry name" value="HYDROXYPYRUVATE ISOMERASE"/>
    <property type="match status" value="1"/>
</dbReference>
<feature type="domain" description="Xylose isomerase-like TIM barrel" evidence="1">
    <location>
        <begin position="58"/>
        <end position="353"/>
    </location>
</feature>
<dbReference type="AlphaFoldDB" id="A0A9P4PZH8"/>
<comment type="caution">
    <text evidence="2">The sequence shown here is derived from an EMBL/GenBank/DDBJ whole genome shotgun (WGS) entry which is preliminary data.</text>
</comment>
<reference evidence="2" key="1">
    <citation type="journal article" date="2020" name="Stud. Mycol.">
        <title>101 Dothideomycetes genomes: a test case for predicting lifestyles and emergence of pathogens.</title>
        <authorList>
            <person name="Haridas S."/>
            <person name="Albert R."/>
            <person name="Binder M."/>
            <person name="Bloem J."/>
            <person name="Labutti K."/>
            <person name="Salamov A."/>
            <person name="Andreopoulos B."/>
            <person name="Baker S."/>
            <person name="Barry K."/>
            <person name="Bills G."/>
            <person name="Bluhm B."/>
            <person name="Cannon C."/>
            <person name="Castanera R."/>
            <person name="Culley D."/>
            <person name="Daum C."/>
            <person name="Ezra D."/>
            <person name="Gonzalez J."/>
            <person name="Henrissat B."/>
            <person name="Kuo A."/>
            <person name="Liang C."/>
            <person name="Lipzen A."/>
            <person name="Lutzoni F."/>
            <person name="Magnuson J."/>
            <person name="Mondo S."/>
            <person name="Nolan M."/>
            <person name="Ohm R."/>
            <person name="Pangilinan J."/>
            <person name="Park H.-J."/>
            <person name="Ramirez L."/>
            <person name="Alfaro M."/>
            <person name="Sun H."/>
            <person name="Tritt A."/>
            <person name="Yoshinaga Y."/>
            <person name="Zwiers L.-H."/>
            <person name="Turgeon B."/>
            <person name="Goodwin S."/>
            <person name="Spatafora J."/>
            <person name="Crous P."/>
            <person name="Grigoriev I."/>
        </authorList>
    </citation>
    <scope>NUCLEOTIDE SEQUENCE</scope>
    <source>
        <strain evidence="2">CBS 116435</strain>
    </source>
</reference>
<dbReference type="InterPro" id="IPR036237">
    <property type="entry name" value="Xyl_isomerase-like_sf"/>
</dbReference>
<evidence type="ECO:0000313" key="2">
    <source>
        <dbReference type="EMBL" id="KAF2717798.1"/>
    </source>
</evidence>
<dbReference type="GO" id="GO:0004519">
    <property type="term" value="F:endonuclease activity"/>
    <property type="evidence" value="ECO:0007669"/>
    <property type="project" value="UniProtKB-KW"/>
</dbReference>
<dbReference type="PANTHER" id="PTHR12110:SF38">
    <property type="entry name" value="DIOXYGENASE, PUTATIVE (AFU_ORTHOLOGUE AFUA_6G00240)-RELATED"/>
    <property type="match status" value="1"/>
</dbReference>
<evidence type="ECO:0000259" key="1">
    <source>
        <dbReference type="Pfam" id="PF01261"/>
    </source>
</evidence>
<name>A0A9P4PZH8_9PEZI</name>
<keyword evidence="3" id="KW-1185">Reference proteome</keyword>
<sequence length="375" mass="42514">MAPCTNPRLSKHVSPSFLGNLHKHIQSGKATMLESQRVAIASISLGWHESFSLEEKIHAASSSGYKGIEIVHSDLQKEATSRSETIEQCAEYISQLCRERNLGVVTLASFDNYEGSPLPLVERLEEALRWVNLARILQADSIQVPASYDHASLAVSEDAIVDELRLLADCGMPRSGRDEATITVAYEPMSWSVRTDTWEHAIYIKRRVARSNFKLCLDTYHILTKLWGDCTVASGRIPNGDLRLEESLHGFLRQVQPDDVAFVQLSDVERMDPPVSFNTLRKAGKHYAWYWCSWGRLFPLEAEEGAYLPMIGICRAWLVDLGWTGWVSMETFHRKMTDEKTRPDHWAERGMKSWNRLKQAISQPPNSEGQARSKL</sequence>
<dbReference type="Pfam" id="PF01261">
    <property type="entry name" value="AP_endonuc_2"/>
    <property type="match status" value="1"/>
</dbReference>
<accession>A0A9P4PZH8</accession>
<organism evidence="2 3">
    <name type="scientific">Polychaeton citri CBS 116435</name>
    <dbReference type="NCBI Taxonomy" id="1314669"/>
    <lineage>
        <taxon>Eukaryota</taxon>
        <taxon>Fungi</taxon>
        <taxon>Dikarya</taxon>
        <taxon>Ascomycota</taxon>
        <taxon>Pezizomycotina</taxon>
        <taxon>Dothideomycetes</taxon>
        <taxon>Dothideomycetidae</taxon>
        <taxon>Capnodiales</taxon>
        <taxon>Capnodiaceae</taxon>
        <taxon>Polychaeton</taxon>
    </lineage>
</organism>
<dbReference type="InterPro" id="IPR013022">
    <property type="entry name" value="Xyl_isomerase-like_TIM-brl"/>
</dbReference>
<gene>
    <name evidence="2" type="ORF">K431DRAFT_288232</name>
</gene>
<keyword evidence="2" id="KW-0255">Endonuclease</keyword>
<proteinExistence type="predicted"/>
<dbReference type="Gene3D" id="3.20.20.150">
    <property type="entry name" value="Divalent-metal-dependent TIM barrel enzymes"/>
    <property type="match status" value="1"/>
</dbReference>
<dbReference type="InterPro" id="IPR050312">
    <property type="entry name" value="IolE/XylAMocC-like"/>
</dbReference>
<dbReference type="SUPFAM" id="SSF51658">
    <property type="entry name" value="Xylose isomerase-like"/>
    <property type="match status" value="1"/>
</dbReference>
<dbReference type="OrthoDB" id="5360893at2759"/>
<keyword evidence="2" id="KW-0378">Hydrolase</keyword>
<evidence type="ECO:0000313" key="3">
    <source>
        <dbReference type="Proteomes" id="UP000799441"/>
    </source>
</evidence>